<keyword evidence="1" id="KW-0694">RNA-binding</keyword>
<comment type="caution">
    <text evidence="5">The sequence shown here is derived from an EMBL/GenBank/DDBJ whole genome shotgun (WGS) entry which is preliminary data.</text>
</comment>
<feature type="domain" description="G-patch" evidence="4">
    <location>
        <begin position="838"/>
        <end position="884"/>
    </location>
</feature>
<evidence type="ECO:0000256" key="2">
    <source>
        <dbReference type="SAM" id="MobiDB-lite"/>
    </source>
</evidence>
<feature type="region of interest" description="Disordered" evidence="2">
    <location>
        <begin position="327"/>
        <end position="447"/>
    </location>
</feature>
<evidence type="ECO:0000259" key="3">
    <source>
        <dbReference type="PROSITE" id="PS50137"/>
    </source>
</evidence>
<evidence type="ECO:0000313" key="6">
    <source>
        <dbReference type="Proteomes" id="UP001162156"/>
    </source>
</evidence>
<dbReference type="InterPro" id="IPR014720">
    <property type="entry name" value="dsRBD_dom"/>
</dbReference>
<organism evidence="5 6">
    <name type="scientific">Rhamnusium bicolor</name>
    <dbReference type="NCBI Taxonomy" id="1586634"/>
    <lineage>
        <taxon>Eukaryota</taxon>
        <taxon>Metazoa</taxon>
        <taxon>Ecdysozoa</taxon>
        <taxon>Arthropoda</taxon>
        <taxon>Hexapoda</taxon>
        <taxon>Insecta</taxon>
        <taxon>Pterygota</taxon>
        <taxon>Neoptera</taxon>
        <taxon>Endopterygota</taxon>
        <taxon>Coleoptera</taxon>
        <taxon>Polyphaga</taxon>
        <taxon>Cucujiformia</taxon>
        <taxon>Chrysomeloidea</taxon>
        <taxon>Cerambycidae</taxon>
        <taxon>Lepturinae</taxon>
        <taxon>Rhagiini</taxon>
        <taxon>Rhamnusium</taxon>
    </lineage>
</organism>
<feature type="region of interest" description="Disordered" evidence="2">
    <location>
        <begin position="567"/>
        <end position="592"/>
    </location>
</feature>
<evidence type="ECO:0008006" key="7">
    <source>
        <dbReference type="Google" id="ProtNLM"/>
    </source>
</evidence>
<dbReference type="SUPFAM" id="SSF54768">
    <property type="entry name" value="dsRNA-binding domain-like"/>
    <property type="match status" value="1"/>
</dbReference>
<feature type="region of interest" description="Disordered" evidence="2">
    <location>
        <begin position="196"/>
        <end position="243"/>
    </location>
</feature>
<dbReference type="EMBL" id="JANEYF010000780">
    <property type="protein sequence ID" value="KAJ8968007.1"/>
    <property type="molecule type" value="Genomic_DNA"/>
</dbReference>
<dbReference type="Gene3D" id="3.30.160.20">
    <property type="match status" value="1"/>
</dbReference>
<dbReference type="AlphaFoldDB" id="A0AAV8ZRH3"/>
<evidence type="ECO:0000313" key="5">
    <source>
        <dbReference type="EMBL" id="KAJ8968007.1"/>
    </source>
</evidence>
<feature type="compositionally biased region" description="Basic and acidic residues" evidence="2">
    <location>
        <begin position="581"/>
        <end position="592"/>
    </location>
</feature>
<dbReference type="Pfam" id="PF00035">
    <property type="entry name" value="dsrm"/>
    <property type="match status" value="1"/>
</dbReference>
<evidence type="ECO:0000256" key="1">
    <source>
        <dbReference type="PROSITE-ProRule" id="PRU00266"/>
    </source>
</evidence>
<feature type="domain" description="DRBM" evidence="3">
    <location>
        <begin position="905"/>
        <end position="975"/>
    </location>
</feature>
<dbReference type="PROSITE" id="PS50137">
    <property type="entry name" value="DS_RBD"/>
    <property type="match status" value="1"/>
</dbReference>
<dbReference type="GO" id="GO:0048024">
    <property type="term" value="P:regulation of mRNA splicing, via spliceosome"/>
    <property type="evidence" value="ECO:0007669"/>
    <property type="project" value="TreeGrafter"/>
</dbReference>
<keyword evidence="6" id="KW-1185">Reference proteome</keyword>
<feature type="compositionally biased region" description="Basic and acidic residues" evidence="2">
    <location>
        <begin position="196"/>
        <end position="205"/>
    </location>
</feature>
<evidence type="ECO:0000259" key="4">
    <source>
        <dbReference type="PROSITE" id="PS50174"/>
    </source>
</evidence>
<feature type="compositionally biased region" description="Basic and acidic residues" evidence="2">
    <location>
        <begin position="370"/>
        <end position="391"/>
    </location>
</feature>
<dbReference type="Pfam" id="PF01585">
    <property type="entry name" value="G-patch"/>
    <property type="match status" value="1"/>
</dbReference>
<feature type="compositionally biased region" description="Polar residues" evidence="2">
    <location>
        <begin position="285"/>
        <end position="302"/>
    </location>
</feature>
<feature type="region of interest" description="Disordered" evidence="2">
    <location>
        <begin position="280"/>
        <end position="304"/>
    </location>
</feature>
<dbReference type="Pfam" id="PF17069">
    <property type="entry name" value="RSRP"/>
    <property type="match status" value="1"/>
</dbReference>
<dbReference type="GO" id="GO:0051726">
    <property type="term" value="P:regulation of cell cycle"/>
    <property type="evidence" value="ECO:0007669"/>
    <property type="project" value="InterPro"/>
</dbReference>
<feature type="compositionally biased region" description="Basic and acidic residues" evidence="2">
    <location>
        <begin position="399"/>
        <end position="444"/>
    </location>
</feature>
<reference evidence="5" key="1">
    <citation type="journal article" date="2023" name="Insect Mol. Biol.">
        <title>Genome sequencing provides insights into the evolution of gene families encoding plant cell wall-degrading enzymes in longhorned beetles.</title>
        <authorList>
            <person name="Shin N.R."/>
            <person name="Okamura Y."/>
            <person name="Kirsch R."/>
            <person name="Pauchet Y."/>
        </authorList>
    </citation>
    <scope>NUCLEOTIDE SEQUENCE</scope>
    <source>
        <strain evidence="5">RBIC_L_NR</strain>
    </source>
</reference>
<feature type="compositionally biased region" description="Basic residues" evidence="2">
    <location>
        <begin position="351"/>
        <end position="369"/>
    </location>
</feature>
<feature type="compositionally biased region" description="Basic residues" evidence="2">
    <location>
        <begin position="206"/>
        <end position="232"/>
    </location>
</feature>
<dbReference type="PANTHER" id="PTHR46528">
    <property type="entry name" value="PROTEIN SON"/>
    <property type="match status" value="1"/>
</dbReference>
<dbReference type="GO" id="GO:0003723">
    <property type="term" value="F:RNA binding"/>
    <property type="evidence" value="ECO:0007669"/>
    <property type="project" value="UniProtKB-UniRule"/>
</dbReference>
<dbReference type="InterPro" id="IPR032922">
    <property type="entry name" value="SON"/>
</dbReference>
<gene>
    <name evidence="5" type="ORF">NQ314_002541</name>
</gene>
<dbReference type="InterPro" id="IPR000467">
    <property type="entry name" value="G_patch_dom"/>
</dbReference>
<sequence length="978" mass="110716">MDSDAMAARDKHIDKLTGSENYHTWQFAIRNVLDFNGWDKCILATDHSDYETNAEKLRKSKAKIALSVDPSVYVHIQTENSASAIWSRLKTFQSAEDSPADNNVNIRSNEAFEDADEIDDGERTLVNDPDFEANIQSPGPLRLQRPARVPRPVIRDEYSIMSTENGEQKPIIPTKSSMEILSELFSTFHAEPPLIIKKEKSEESSKKHKKSKKKHKHKDKKHKKKEKKKKKTSSSSSDDEEVDLAKILIKQEKDASEKKIKIEGTDLSWDIKLRNLKKEKEGQENIVTTTESSEDNIQSNNCGGKGKIIIKDLKLSSIFETAIKKIQDKVKGKEEEGEISESENSLSDKEKKRKKKRKHKSDSKKRSRSRSKDKSSKKLKVDDLRNKIKSEHSHKHRERSCDRDRSKEKDRDRDHSKERDKDFYKGTDRSRSKDERRSREKTELEIDTENIDLEKDDGFYKSRDRERDDRDEKWFMRDRYRGYNDRDRRYRSNSRERDGASKFDKKKLLEIARKNAITMMKSGSLPGALTLGPQAQEKVIAAIKSGGKTIEELTDFCKTLSKKEELGELSSLSEKEDSDSETDKPFHHPFQIKDRPTSITMNIKNSVPLPIKSTIERTSELRMQFPVSSGQQHRKGEDWQPVSPPLKKIEEKEKSVTSTFPTNAIPLPIEAPPAPLLPAPVPLVAPEPVTVPAPPNAPPGPQAFPTPMLEPTVDIGSIVSQRLTAMRRLQENPNDVQALTQMYKSNKEMQSWATSKQQPGQFTGSTGAQILSQAELASGYQAWAKKVFLNEMLLLSVGYAFPLKFPQFRDTVLPNLSHTSHPPRTNFQDQLQTAAPVSGGMGMHLLQKMGWKPGEGLGKEKTGTLEPLLLEVKLDKKGLVANEEQKGKHRKQKGAPAVKNLQGKHPVSLLGEYSSKRKLGAPQYVLEFECGPDHKKNFLFKVVLNGVEYKPNVASNNKKEAKAAAASICLQQIGLLPS</sequence>
<dbReference type="Proteomes" id="UP001162156">
    <property type="component" value="Unassembled WGS sequence"/>
</dbReference>
<dbReference type="PROSITE" id="PS50174">
    <property type="entry name" value="G_PATCH"/>
    <property type="match status" value="1"/>
</dbReference>
<dbReference type="SMART" id="SM00358">
    <property type="entry name" value="DSRM"/>
    <property type="match status" value="1"/>
</dbReference>
<dbReference type="PANTHER" id="PTHR46528:SF1">
    <property type="entry name" value="PROTEIN SON"/>
    <property type="match status" value="1"/>
</dbReference>
<proteinExistence type="predicted"/>
<name>A0AAV8ZRH3_9CUCU</name>
<dbReference type="SMART" id="SM00443">
    <property type="entry name" value="G_patch"/>
    <property type="match status" value="1"/>
</dbReference>
<protein>
    <recommendedName>
        <fullName evidence="7">Protein SON</fullName>
    </recommendedName>
</protein>
<accession>A0AAV8ZRH3</accession>